<dbReference type="RefSeq" id="WP_112278969.1">
    <property type="nucleotide sequence ID" value="NZ_MASW01000001.1"/>
</dbReference>
<organism evidence="3 4">
    <name type="scientific">Prauserella muralis</name>
    <dbReference type="NCBI Taxonomy" id="588067"/>
    <lineage>
        <taxon>Bacteria</taxon>
        <taxon>Bacillati</taxon>
        <taxon>Actinomycetota</taxon>
        <taxon>Actinomycetes</taxon>
        <taxon>Pseudonocardiales</taxon>
        <taxon>Pseudonocardiaceae</taxon>
        <taxon>Prauserella</taxon>
    </lineage>
</organism>
<accession>A0A2V4B6V3</accession>
<evidence type="ECO:0000313" key="3">
    <source>
        <dbReference type="EMBL" id="PXY30947.1"/>
    </source>
</evidence>
<dbReference type="Pfam" id="PF21725">
    <property type="entry name" value="T7SS_signal"/>
    <property type="match status" value="1"/>
</dbReference>
<dbReference type="AlphaFoldDB" id="A0A2V4B6V3"/>
<sequence length="457" mass="45911">MAELGSTKDPKELVPGDPEAVNAAAEELRGKARVMRTVAEDLGNIRIDGWEGPASSAFWDKFSGEKPNWMLGHDAMNSVADTLGSHADTLTWAQGQAAEAMELWERGEAATREARQEHDALVGAGGPPGAGPAGPVPAFEDPGAGLRKQAQDILDRARRQLEQAGTNNGEAIDAQGGKGPDAPSWLSGPAAYVEEEGPLATSASWDLREGEQITEKAQRQQDEGSRFARYHQFGHQFPENQRGGPDVSAKLGSWQGEANLFKADAKGATQLGDITLAGSAEAKVGAEAHASASLGRDGLQAEAGASAGASASVDGSAHYGVAEVGGSGEVFAGAEAEAELSAGPDGLHAGADAFAGAKAEGEVHADVGGLGAGATGEAWAGIGAEANATLGMHDGKFTIGGEAGVALGVGGKLGGEITIDPGKVVDTASDAAGAIGNAASGAVDKAGDIAGTLNPFD</sequence>
<feature type="region of interest" description="Disordered" evidence="1">
    <location>
        <begin position="164"/>
        <end position="188"/>
    </location>
</feature>
<feature type="compositionally biased region" description="Basic and acidic residues" evidence="1">
    <location>
        <begin position="206"/>
        <end position="225"/>
    </location>
</feature>
<proteinExistence type="predicted"/>
<comment type="caution">
    <text evidence="3">The sequence shown here is derived from an EMBL/GenBank/DDBJ whole genome shotgun (WGS) entry which is preliminary data.</text>
</comment>
<evidence type="ECO:0000259" key="2">
    <source>
        <dbReference type="Pfam" id="PF21725"/>
    </source>
</evidence>
<evidence type="ECO:0000313" key="4">
    <source>
        <dbReference type="Proteomes" id="UP000249915"/>
    </source>
</evidence>
<feature type="domain" description="Putative T7SS secretion signal" evidence="2">
    <location>
        <begin position="3"/>
        <end position="183"/>
    </location>
</feature>
<feature type="region of interest" description="Disordered" evidence="1">
    <location>
        <begin position="203"/>
        <end position="225"/>
    </location>
</feature>
<evidence type="ECO:0000256" key="1">
    <source>
        <dbReference type="SAM" id="MobiDB-lite"/>
    </source>
</evidence>
<dbReference type="InterPro" id="IPR049082">
    <property type="entry name" value="T7SS_signal"/>
</dbReference>
<protein>
    <recommendedName>
        <fullName evidence="2">Putative T7SS secretion signal domain-containing protein</fullName>
    </recommendedName>
</protein>
<name>A0A2V4B6V3_9PSEU</name>
<dbReference type="EMBL" id="MASW01000001">
    <property type="protein sequence ID" value="PXY30947.1"/>
    <property type="molecule type" value="Genomic_DNA"/>
</dbReference>
<feature type="region of interest" description="Disordered" evidence="1">
    <location>
        <begin position="121"/>
        <end position="143"/>
    </location>
</feature>
<feature type="compositionally biased region" description="Gly residues" evidence="1">
    <location>
        <begin position="123"/>
        <end position="132"/>
    </location>
</feature>
<gene>
    <name evidence="3" type="ORF">BAY60_00480</name>
</gene>
<dbReference type="Proteomes" id="UP000249915">
    <property type="component" value="Unassembled WGS sequence"/>
</dbReference>
<reference evidence="3 4" key="1">
    <citation type="submission" date="2016-07" db="EMBL/GenBank/DDBJ databases">
        <title>Draft genome sequence of Prauserella muralis DSM 45305, isolated from a mould-covered wall in an indoor environment.</title>
        <authorList>
            <person name="Ruckert C."/>
            <person name="Albersmeier A."/>
            <person name="Jiang C.-L."/>
            <person name="Jiang Y."/>
            <person name="Kalinowski J."/>
            <person name="Schneider O."/>
            <person name="Winkler A."/>
            <person name="Zotchev S.B."/>
        </authorList>
    </citation>
    <scope>NUCLEOTIDE SEQUENCE [LARGE SCALE GENOMIC DNA]</scope>
    <source>
        <strain evidence="3 4">DSM 45305</strain>
    </source>
</reference>
<dbReference type="OrthoDB" id="5194739at2"/>
<keyword evidence="4" id="KW-1185">Reference proteome</keyword>